<proteinExistence type="predicted"/>
<dbReference type="EMBL" id="JAVAMQ010000006">
    <property type="protein sequence ID" value="MDP5307066.1"/>
    <property type="molecule type" value="Genomic_DNA"/>
</dbReference>
<keyword evidence="3 6" id="KW-0812">Transmembrane</keyword>
<accession>A0ABT9JDC6</accession>
<sequence>MSAVTFQQLALFVATLSVAILSPGPGIIAVSQSAFAMGRSRALPYGWGLAVGASSWCLAALLGLTLLFSALPWTFTLLTILGGLYLVWVALKMWRHAADPLPDPADSALGMNFRAGMMLNLSNPKPALFYSAVLLSIFPATLRLADKALIYATALSVEMAFYSALACLMALPLLRRRYYAAKFWIDRAAALAIGLLGLSLVLRL</sequence>
<evidence type="ECO:0000256" key="5">
    <source>
        <dbReference type="ARBA" id="ARBA00023136"/>
    </source>
</evidence>
<keyword evidence="2" id="KW-1003">Cell membrane</keyword>
<feature type="transmembrane region" description="Helical" evidence="6">
    <location>
        <begin position="70"/>
        <end position="91"/>
    </location>
</feature>
<evidence type="ECO:0000256" key="6">
    <source>
        <dbReference type="SAM" id="Phobius"/>
    </source>
</evidence>
<gene>
    <name evidence="7" type="ORF">Q5Y72_08160</name>
</gene>
<dbReference type="Pfam" id="PF01810">
    <property type="entry name" value="LysE"/>
    <property type="match status" value="1"/>
</dbReference>
<comment type="subcellular location">
    <subcellularLocation>
        <location evidence="1">Cell membrane</location>
        <topology evidence="1">Multi-pass membrane protein</topology>
    </subcellularLocation>
</comment>
<dbReference type="Proteomes" id="UP001224997">
    <property type="component" value="Unassembled WGS sequence"/>
</dbReference>
<keyword evidence="8" id="KW-1185">Reference proteome</keyword>
<organism evidence="7 8">
    <name type="scientific">Paracoccus spongiarum</name>
    <dbReference type="NCBI Taxonomy" id="3064387"/>
    <lineage>
        <taxon>Bacteria</taxon>
        <taxon>Pseudomonadati</taxon>
        <taxon>Pseudomonadota</taxon>
        <taxon>Alphaproteobacteria</taxon>
        <taxon>Rhodobacterales</taxon>
        <taxon>Paracoccaceae</taxon>
        <taxon>Paracoccus</taxon>
    </lineage>
</organism>
<evidence type="ECO:0000313" key="7">
    <source>
        <dbReference type="EMBL" id="MDP5307066.1"/>
    </source>
</evidence>
<dbReference type="PANTHER" id="PTHR30086:SF19">
    <property type="entry name" value="THREONINE EFFLUX PROTEIN"/>
    <property type="match status" value="1"/>
</dbReference>
<feature type="transmembrane region" description="Helical" evidence="6">
    <location>
        <begin position="42"/>
        <end position="64"/>
    </location>
</feature>
<evidence type="ECO:0000313" key="8">
    <source>
        <dbReference type="Proteomes" id="UP001224997"/>
    </source>
</evidence>
<keyword evidence="5 6" id="KW-0472">Membrane</keyword>
<reference evidence="7 8" key="1">
    <citation type="submission" date="2023-08" db="EMBL/GenBank/DDBJ databases">
        <authorList>
            <person name="Park J.-S."/>
        </authorList>
    </citation>
    <scope>NUCLEOTIDE SEQUENCE [LARGE SCALE GENOMIC DNA]</scope>
    <source>
        <strain evidence="7 8">2205BS29-5</strain>
    </source>
</reference>
<evidence type="ECO:0000256" key="3">
    <source>
        <dbReference type="ARBA" id="ARBA00022692"/>
    </source>
</evidence>
<feature type="transmembrane region" description="Helical" evidence="6">
    <location>
        <begin position="6"/>
        <end position="30"/>
    </location>
</feature>
<protein>
    <submittedName>
        <fullName evidence="7">LysE family transporter</fullName>
    </submittedName>
</protein>
<name>A0ABT9JDC6_9RHOB</name>
<keyword evidence="4 6" id="KW-1133">Transmembrane helix</keyword>
<dbReference type="PANTHER" id="PTHR30086">
    <property type="entry name" value="ARGININE EXPORTER PROTEIN ARGO"/>
    <property type="match status" value="1"/>
</dbReference>
<dbReference type="InterPro" id="IPR001123">
    <property type="entry name" value="LeuE-type"/>
</dbReference>
<evidence type="ECO:0000256" key="4">
    <source>
        <dbReference type="ARBA" id="ARBA00022989"/>
    </source>
</evidence>
<evidence type="ECO:0000256" key="1">
    <source>
        <dbReference type="ARBA" id="ARBA00004651"/>
    </source>
</evidence>
<feature type="transmembrane region" description="Helical" evidence="6">
    <location>
        <begin position="150"/>
        <end position="171"/>
    </location>
</feature>
<feature type="transmembrane region" description="Helical" evidence="6">
    <location>
        <begin position="183"/>
        <end position="202"/>
    </location>
</feature>
<comment type="caution">
    <text evidence="7">The sequence shown here is derived from an EMBL/GenBank/DDBJ whole genome shotgun (WGS) entry which is preliminary data.</text>
</comment>
<evidence type="ECO:0000256" key="2">
    <source>
        <dbReference type="ARBA" id="ARBA00022475"/>
    </source>
</evidence>
<feature type="transmembrane region" description="Helical" evidence="6">
    <location>
        <begin position="127"/>
        <end position="144"/>
    </location>
</feature>
<dbReference type="RefSeq" id="WP_305962919.1">
    <property type="nucleotide sequence ID" value="NZ_JAVAMQ010000006.1"/>
</dbReference>